<dbReference type="AlphaFoldDB" id="A0A2A3EK63"/>
<proteinExistence type="predicted"/>
<name>A0A2A3EK63_APICC</name>
<sequence length="95" mass="10689">MMLEKTVAEARSAPVGFSVEKGFSVSRGTRSRGRRKFRIRVYCGWIHVRADRRGTGDAVGTYSIHQYKQTTDGICGNDESEFGFPDHRVLLVLPL</sequence>
<dbReference type="EMBL" id="KZ288234">
    <property type="protein sequence ID" value="PBC31421.1"/>
    <property type="molecule type" value="Genomic_DNA"/>
</dbReference>
<reference evidence="1 2" key="1">
    <citation type="submission" date="2014-07" db="EMBL/GenBank/DDBJ databases">
        <title>Genomic and transcriptomic analysis on Apis cerana provide comprehensive insights into honey bee biology.</title>
        <authorList>
            <person name="Diao Q."/>
            <person name="Sun L."/>
            <person name="Zheng H."/>
            <person name="Zheng H."/>
            <person name="Xu S."/>
            <person name="Wang S."/>
            <person name="Zeng Z."/>
            <person name="Hu F."/>
            <person name="Su S."/>
            <person name="Wu J."/>
        </authorList>
    </citation>
    <scope>NUCLEOTIDE SEQUENCE [LARGE SCALE GENOMIC DNA]</scope>
    <source>
        <tissue evidence="1">Pupae without intestine</tissue>
    </source>
</reference>
<accession>A0A2A3EK63</accession>
<dbReference type="Proteomes" id="UP000242457">
    <property type="component" value="Unassembled WGS sequence"/>
</dbReference>
<keyword evidence="2" id="KW-1185">Reference proteome</keyword>
<evidence type="ECO:0000313" key="2">
    <source>
        <dbReference type="Proteomes" id="UP000242457"/>
    </source>
</evidence>
<evidence type="ECO:0000313" key="1">
    <source>
        <dbReference type="EMBL" id="PBC31421.1"/>
    </source>
</evidence>
<organism evidence="1 2">
    <name type="scientific">Apis cerana cerana</name>
    <name type="common">Oriental honeybee</name>
    <dbReference type="NCBI Taxonomy" id="94128"/>
    <lineage>
        <taxon>Eukaryota</taxon>
        <taxon>Metazoa</taxon>
        <taxon>Ecdysozoa</taxon>
        <taxon>Arthropoda</taxon>
        <taxon>Hexapoda</taxon>
        <taxon>Insecta</taxon>
        <taxon>Pterygota</taxon>
        <taxon>Neoptera</taxon>
        <taxon>Endopterygota</taxon>
        <taxon>Hymenoptera</taxon>
        <taxon>Apocrita</taxon>
        <taxon>Aculeata</taxon>
        <taxon>Apoidea</taxon>
        <taxon>Anthophila</taxon>
        <taxon>Apidae</taxon>
        <taxon>Apis</taxon>
    </lineage>
</organism>
<protein>
    <submittedName>
        <fullName evidence="1">Uncharacterized protein</fullName>
    </submittedName>
</protein>
<gene>
    <name evidence="1" type="ORF">APICC_05878</name>
</gene>